<evidence type="ECO:0000313" key="2">
    <source>
        <dbReference type="Proteomes" id="UP000696413"/>
    </source>
</evidence>
<reference evidence="1 2" key="1">
    <citation type="submission" date="2021-05" db="EMBL/GenBank/DDBJ databases">
        <title>Draft Genome Sequences of Clinical Respiratory Isolates of Mycobacterium goodii Recovered in Ireland.</title>
        <authorList>
            <person name="Flanagan P.R."/>
            <person name="Mok S."/>
            <person name="Roycroft E."/>
            <person name="Rogers T.R."/>
            <person name="Fitzgibbon M."/>
        </authorList>
    </citation>
    <scope>NUCLEOTIDE SEQUENCE [LARGE SCALE GENOMIC DNA]</scope>
    <source>
        <strain evidence="1 2">14IE55</strain>
    </source>
</reference>
<name>A0ABS6HPC2_MYCGD</name>
<evidence type="ECO:0000313" key="1">
    <source>
        <dbReference type="EMBL" id="MBU8824547.1"/>
    </source>
</evidence>
<organism evidence="1 2">
    <name type="scientific">Mycolicibacterium goodii</name>
    <name type="common">Mycobacterium goodii</name>
    <dbReference type="NCBI Taxonomy" id="134601"/>
    <lineage>
        <taxon>Bacteria</taxon>
        <taxon>Bacillati</taxon>
        <taxon>Actinomycetota</taxon>
        <taxon>Actinomycetes</taxon>
        <taxon>Mycobacteriales</taxon>
        <taxon>Mycobacteriaceae</taxon>
        <taxon>Mycolicibacterium</taxon>
    </lineage>
</organism>
<dbReference type="RefSeq" id="WP_073680162.1">
    <property type="nucleotide sequence ID" value="NZ_CP092364.2"/>
</dbReference>
<comment type="caution">
    <text evidence="1">The sequence shown here is derived from an EMBL/GenBank/DDBJ whole genome shotgun (WGS) entry which is preliminary data.</text>
</comment>
<sequence length="141" mass="15507">MIPIDAATEALRARFRRKEAELHAAGYLTVADAMELLGVARFTVNRMIGDGRLYAVRYEHRWVTRPEWINAVPAGRKSAAAWCREHGFLSVSEAAAELGITRQALNVRISRGTQAAVRAGADTPVPGAWLIRAEDVVRRAA</sequence>
<protein>
    <submittedName>
        <fullName evidence="1">Helix-turn-helix domain-containing protein</fullName>
    </submittedName>
</protein>
<dbReference type="Proteomes" id="UP000696413">
    <property type="component" value="Unassembled WGS sequence"/>
</dbReference>
<proteinExistence type="predicted"/>
<keyword evidence="2" id="KW-1185">Reference proteome</keyword>
<dbReference type="EMBL" id="JAHBOM010000011">
    <property type="protein sequence ID" value="MBU8824547.1"/>
    <property type="molecule type" value="Genomic_DNA"/>
</dbReference>
<gene>
    <name evidence="1" type="ORF">KL859_16935</name>
</gene>
<accession>A0ABS6HPC2</accession>